<dbReference type="Proteomes" id="UP000807353">
    <property type="component" value="Unassembled WGS sequence"/>
</dbReference>
<organism evidence="3 4">
    <name type="scientific">Collybia nuda</name>
    <dbReference type="NCBI Taxonomy" id="64659"/>
    <lineage>
        <taxon>Eukaryota</taxon>
        <taxon>Fungi</taxon>
        <taxon>Dikarya</taxon>
        <taxon>Basidiomycota</taxon>
        <taxon>Agaricomycotina</taxon>
        <taxon>Agaricomycetes</taxon>
        <taxon>Agaricomycetidae</taxon>
        <taxon>Agaricales</taxon>
        <taxon>Tricholomatineae</taxon>
        <taxon>Clitocybaceae</taxon>
        <taxon>Collybia</taxon>
    </lineage>
</organism>
<reference evidence="3" key="1">
    <citation type="submission" date="2020-11" db="EMBL/GenBank/DDBJ databases">
        <authorList>
            <consortium name="DOE Joint Genome Institute"/>
            <person name="Ahrendt S."/>
            <person name="Riley R."/>
            <person name="Andreopoulos W."/>
            <person name="Labutti K."/>
            <person name="Pangilinan J."/>
            <person name="Ruiz-Duenas F.J."/>
            <person name="Barrasa J.M."/>
            <person name="Sanchez-Garcia M."/>
            <person name="Camarero S."/>
            <person name="Miyauchi S."/>
            <person name="Serrano A."/>
            <person name="Linde D."/>
            <person name="Babiker R."/>
            <person name="Drula E."/>
            <person name="Ayuso-Fernandez I."/>
            <person name="Pacheco R."/>
            <person name="Padilla G."/>
            <person name="Ferreira P."/>
            <person name="Barriuso J."/>
            <person name="Kellner H."/>
            <person name="Castanera R."/>
            <person name="Alfaro M."/>
            <person name="Ramirez L."/>
            <person name="Pisabarro A.G."/>
            <person name="Kuo A."/>
            <person name="Tritt A."/>
            <person name="Lipzen A."/>
            <person name="He G."/>
            <person name="Yan M."/>
            <person name="Ng V."/>
            <person name="Cullen D."/>
            <person name="Martin F."/>
            <person name="Rosso M.-N."/>
            <person name="Henrissat B."/>
            <person name="Hibbett D."/>
            <person name="Martinez A.T."/>
            <person name="Grigoriev I.V."/>
        </authorList>
    </citation>
    <scope>NUCLEOTIDE SEQUENCE</scope>
    <source>
        <strain evidence="3">CBS 247.69</strain>
    </source>
</reference>
<sequence length="568" mass="64481">MPGIKFRHVHLYTFRIVLATSIFLLWAVVPFYSDWKVLGVYGWLQVALCCEVFLHHTFSLFPQIAAPNLFDLALVLAELSVWFTLLGRFPKAFEFDPWAPQSYSIYLISMHTQIVVLIILLGCRIYRLVGAERVSPFAQYDFGIPWRPVLFGESLFKLRYQNEPSFHRFLRAVIAYLFICGLIVYSLFVLVVGPVQETAFPPVKTFRGSRLLKTQFSKLDPFVWRIFVASRIFKSNKHYLMITLCQLVDTHTAQASNITAADLRSSINITVLWDHDEGDSRLSMRSDSVNFIKFRCPRQYDTPPTNSPDEEYVKFYDNSNLAPDLLITVNFTSLNITSKSLANARRRAVSFLVGLTEDDPDVTSNTIPTPLFPGSHVHASVSRQVRQIATPRFLASLGTFAFSRTFLTAQLSFLASDPSPLIDRQENTATLRIYTQNDPSDWTVVQDYRENYVLDGLADIGGFWAFVNGLFMAFFGSTLAMIILGVKQFTVFGVLDRLAKKKLRKDFHKKYPKLREEAAPDQRGLLALLRDHFIDLEILNSEETDTPNPTPTGSPHPGMAQQGGPLTV</sequence>
<feature type="transmembrane region" description="Helical" evidence="2">
    <location>
        <begin position="470"/>
        <end position="495"/>
    </location>
</feature>
<evidence type="ECO:0000313" key="4">
    <source>
        <dbReference type="Proteomes" id="UP000807353"/>
    </source>
</evidence>
<proteinExistence type="predicted"/>
<keyword evidence="2" id="KW-0812">Transmembrane</keyword>
<evidence type="ECO:0000313" key="3">
    <source>
        <dbReference type="EMBL" id="KAF9457966.1"/>
    </source>
</evidence>
<evidence type="ECO:0000256" key="2">
    <source>
        <dbReference type="SAM" id="Phobius"/>
    </source>
</evidence>
<gene>
    <name evidence="3" type="ORF">BDZ94DRAFT_1301531</name>
</gene>
<protein>
    <submittedName>
        <fullName evidence="3">Uncharacterized protein</fullName>
    </submittedName>
</protein>
<keyword evidence="2" id="KW-0472">Membrane</keyword>
<feature type="transmembrane region" description="Helical" evidence="2">
    <location>
        <begin position="12"/>
        <end position="32"/>
    </location>
</feature>
<keyword evidence="2" id="KW-1133">Transmembrane helix</keyword>
<accession>A0A9P5XYH8</accession>
<keyword evidence="4" id="KW-1185">Reference proteome</keyword>
<feature type="transmembrane region" description="Helical" evidence="2">
    <location>
        <begin position="169"/>
        <end position="192"/>
    </location>
</feature>
<dbReference type="EMBL" id="MU150353">
    <property type="protein sequence ID" value="KAF9457966.1"/>
    <property type="molecule type" value="Genomic_DNA"/>
</dbReference>
<dbReference type="AlphaFoldDB" id="A0A9P5XYH8"/>
<feature type="transmembrane region" description="Helical" evidence="2">
    <location>
        <begin position="105"/>
        <end position="126"/>
    </location>
</feature>
<evidence type="ECO:0000256" key="1">
    <source>
        <dbReference type="SAM" id="MobiDB-lite"/>
    </source>
</evidence>
<feature type="transmembrane region" description="Helical" evidence="2">
    <location>
        <begin position="38"/>
        <end position="54"/>
    </location>
</feature>
<dbReference type="OrthoDB" id="3227921at2759"/>
<feature type="region of interest" description="Disordered" evidence="1">
    <location>
        <begin position="540"/>
        <end position="568"/>
    </location>
</feature>
<feature type="transmembrane region" description="Helical" evidence="2">
    <location>
        <begin position="66"/>
        <end position="85"/>
    </location>
</feature>
<name>A0A9P5XYH8_9AGAR</name>
<comment type="caution">
    <text evidence="3">The sequence shown here is derived from an EMBL/GenBank/DDBJ whole genome shotgun (WGS) entry which is preliminary data.</text>
</comment>